<protein>
    <submittedName>
        <fullName evidence="1">Uncharacterized protein</fullName>
    </submittedName>
</protein>
<reference evidence="2" key="1">
    <citation type="journal article" date="2019" name="Int. J. Syst. Evol. Microbiol.">
        <title>The Global Catalogue of Microorganisms (GCM) 10K type strain sequencing project: providing services to taxonomists for standard genome sequencing and annotation.</title>
        <authorList>
            <consortium name="The Broad Institute Genomics Platform"/>
            <consortium name="The Broad Institute Genome Sequencing Center for Infectious Disease"/>
            <person name="Wu L."/>
            <person name="Ma J."/>
        </authorList>
    </citation>
    <scope>NUCLEOTIDE SEQUENCE [LARGE SCALE GENOMIC DNA]</scope>
    <source>
        <strain evidence="2">JCM 31486</strain>
    </source>
</reference>
<feature type="non-terminal residue" evidence="1">
    <location>
        <position position="1"/>
    </location>
</feature>
<dbReference type="EMBL" id="JBHTIS010002798">
    <property type="protein sequence ID" value="MFD1050381.1"/>
    <property type="molecule type" value="Genomic_DNA"/>
</dbReference>
<proteinExistence type="predicted"/>
<keyword evidence="2" id="KW-1185">Reference proteome</keyword>
<comment type="caution">
    <text evidence="1">The sequence shown here is derived from an EMBL/GenBank/DDBJ whole genome shotgun (WGS) entry which is preliminary data.</text>
</comment>
<evidence type="ECO:0000313" key="1">
    <source>
        <dbReference type="EMBL" id="MFD1050381.1"/>
    </source>
</evidence>
<organism evidence="1 2">
    <name type="scientific">Kibdelosporangium lantanae</name>
    <dbReference type="NCBI Taxonomy" id="1497396"/>
    <lineage>
        <taxon>Bacteria</taxon>
        <taxon>Bacillati</taxon>
        <taxon>Actinomycetota</taxon>
        <taxon>Actinomycetes</taxon>
        <taxon>Pseudonocardiales</taxon>
        <taxon>Pseudonocardiaceae</taxon>
        <taxon>Kibdelosporangium</taxon>
    </lineage>
</organism>
<sequence>VELAREVAFRVVRPGSATVAATLSVVEELLSDESAYEFVMTFLEQVQNLVSHGLPAFLPAEEVVRSLGPRSTTCWTTLADFWAAVERWCVDNDLPLKSSAEILGVENTRLRALLWTGNRSLPSGDKLGLAEAVRYEKGTGAGLPGFSHVAAALRQLPPNH</sequence>
<gene>
    <name evidence="1" type="ORF">ACFQ1S_35070</name>
</gene>
<evidence type="ECO:0000313" key="2">
    <source>
        <dbReference type="Proteomes" id="UP001597045"/>
    </source>
</evidence>
<accession>A0ABW3MJ10</accession>
<name>A0ABW3MJ10_9PSEU</name>
<dbReference type="Proteomes" id="UP001597045">
    <property type="component" value="Unassembled WGS sequence"/>
</dbReference>